<dbReference type="AlphaFoldDB" id="A0A379YFD0"/>
<proteinExistence type="predicted"/>
<gene>
    <name evidence="1" type="ORF">NCTC11544_00278</name>
</gene>
<dbReference type="EMBL" id="UGYN01000002">
    <property type="protein sequence ID" value="SUI43855.1"/>
    <property type="molecule type" value="Genomic_DNA"/>
</dbReference>
<reference evidence="1 2" key="1">
    <citation type="submission" date="2018-06" db="EMBL/GenBank/DDBJ databases">
        <authorList>
            <consortium name="Pathogen Informatics"/>
            <person name="Doyle S."/>
        </authorList>
    </citation>
    <scope>NUCLEOTIDE SEQUENCE [LARGE SCALE GENOMIC DNA]</scope>
    <source>
        <strain evidence="1 2">NCTC11544</strain>
    </source>
</reference>
<dbReference type="InterPro" id="IPR019289">
    <property type="entry name" value="Phage_tail_E/E"/>
</dbReference>
<organism evidence="1 2">
    <name type="scientific">Serratia quinivorans</name>
    <dbReference type="NCBI Taxonomy" id="137545"/>
    <lineage>
        <taxon>Bacteria</taxon>
        <taxon>Pseudomonadati</taxon>
        <taxon>Pseudomonadota</taxon>
        <taxon>Gammaproteobacteria</taxon>
        <taxon>Enterobacterales</taxon>
        <taxon>Yersiniaceae</taxon>
        <taxon>Serratia</taxon>
    </lineage>
</organism>
<name>A0A379YFD0_9GAMM</name>
<sequence>MDYPANTTVVTLSRPFTINGKTVTEITLREPTVRDKLMYEKSAGGTMEKESLMIASLCGVNQADLLLLPAYDYDQLVGAFNRFLLPPVDRPKSSS</sequence>
<dbReference type="Pfam" id="PF10109">
    <property type="entry name" value="Phage_TAC_7"/>
    <property type="match status" value="1"/>
</dbReference>
<evidence type="ECO:0000313" key="2">
    <source>
        <dbReference type="Proteomes" id="UP000255529"/>
    </source>
</evidence>
<protein>
    <recommendedName>
        <fullName evidence="3">Phage tail protein E</fullName>
    </recommendedName>
</protein>
<dbReference type="RefSeq" id="WP_115182739.1">
    <property type="nucleotide sequence ID" value="NZ_CAMKUF010000001.1"/>
</dbReference>
<dbReference type="Proteomes" id="UP000255529">
    <property type="component" value="Unassembled WGS sequence"/>
</dbReference>
<evidence type="ECO:0008006" key="3">
    <source>
        <dbReference type="Google" id="ProtNLM"/>
    </source>
</evidence>
<evidence type="ECO:0000313" key="1">
    <source>
        <dbReference type="EMBL" id="SUI43855.1"/>
    </source>
</evidence>
<accession>A0A379YFD0</accession>